<dbReference type="InterPro" id="IPR012337">
    <property type="entry name" value="RNaseH-like_sf"/>
</dbReference>
<accession>A0ABD2HXJ1</accession>
<reference evidence="2 3" key="1">
    <citation type="submission" date="2024-10" db="EMBL/GenBank/DDBJ databases">
        <authorList>
            <person name="Kim D."/>
        </authorList>
    </citation>
    <scope>NUCLEOTIDE SEQUENCE [LARGE SCALE GENOMIC DNA]</scope>
    <source>
        <strain evidence="2">BH-2024</strain>
    </source>
</reference>
<evidence type="ECO:0000313" key="3">
    <source>
        <dbReference type="Proteomes" id="UP001620626"/>
    </source>
</evidence>
<organism evidence="2 3">
    <name type="scientific">Heterodera trifolii</name>
    <dbReference type="NCBI Taxonomy" id="157864"/>
    <lineage>
        <taxon>Eukaryota</taxon>
        <taxon>Metazoa</taxon>
        <taxon>Ecdysozoa</taxon>
        <taxon>Nematoda</taxon>
        <taxon>Chromadorea</taxon>
        <taxon>Rhabditida</taxon>
        <taxon>Tylenchina</taxon>
        <taxon>Tylenchomorpha</taxon>
        <taxon>Tylenchoidea</taxon>
        <taxon>Heteroderidae</taxon>
        <taxon>Heteroderinae</taxon>
        <taxon>Heterodera</taxon>
    </lineage>
</organism>
<comment type="caution">
    <text evidence="2">The sequence shown here is derived from an EMBL/GenBank/DDBJ whole genome shotgun (WGS) entry which is preliminary data.</text>
</comment>
<sequence>MLDPRFAYDESIFSKANWNLIEEDLIEFAHQKINIECSTRVEEAMAAPLEDLDSLVEDTGSASDDSIKFDIWKPKSPGSVSVPSIVSGTSHSSHQSQIQLKLASYKALGRTTIDTDIFVWWKEVGAQFPDLFVLARIVHSIPATSVSSERLFSKAGLIYGNTLRNRLSGEMAQKILLIKANMDQLFLAPSTEPVAEEEELDFAYLELNDNEF</sequence>
<dbReference type="AlphaFoldDB" id="A0ABD2HXJ1"/>
<dbReference type="Proteomes" id="UP001620626">
    <property type="component" value="Unassembled WGS sequence"/>
</dbReference>
<dbReference type="PANTHER" id="PTHR47611:SF1">
    <property type="entry name" value="CCHC-TYPE DOMAIN-CONTAINING PROTEIN"/>
    <property type="match status" value="1"/>
</dbReference>
<feature type="domain" description="HAT C-terminal dimerisation" evidence="1">
    <location>
        <begin position="108"/>
        <end position="182"/>
    </location>
</feature>
<protein>
    <recommendedName>
        <fullName evidence="1">HAT C-terminal dimerisation domain-containing protein</fullName>
    </recommendedName>
</protein>
<dbReference type="PANTHER" id="PTHR47611">
    <property type="entry name" value="HAT DIMERISATION DOMAIN, C-TERMINAL"/>
    <property type="match status" value="1"/>
</dbReference>
<name>A0ABD2HXJ1_9BILA</name>
<dbReference type="Pfam" id="PF05699">
    <property type="entry name" value="Dimer_Tnp_hAT"/>
    <property type="match status" value="1"/>
</dbReference>
<dbReference type="EMBL" id="JBICBT010001396">
    <property type="protein sequence ID" value="KAL3069510.1"/>
    <property type="molecule type" value="Genomic_DNA"/>
</dbReference>
<evidence type="ECO:0000313" key="2">
    <source>
        <dbReference type="EMBL" id="KAL3069510.1"/>
    </source>
</evidence>
<dbReference type="InterPro" id="IPR008906">
    <property type="entry name" value="HATC_C_dom"/>
</dbReference>
<gene>
    <name evidence="2" type="ORF">niasHT_033896</name>
</gene>
<dbReference type="SUPFAM" id="SSF53098">
    <property type="entry name" value="Ribonuclease H-like"/>
    <property type="match status" value="1"/>
</dbReference>
<keyword evidence="3" id="KW-1185">Reference proteome</keyword>
<evidence type="ECO:0000259" key="1">
    <source>
        <dbReference type="Pfam" id="PF05699"/>
    </source>
</evidence>
<proteinExistence type="predicted"/>